<dbReference type="Proteomes" id="UP000054558">
    <property type="component" value="Unassembled WGS sequence"/>
</dbReference>
<accession>A0A1Y1I3A5</accession>
<sequence>MGGSMRSSGAVDELGNAGMGMQLFAVIFSIALSRVLALRGFLVGGSWLPSCHIFSQAVESIENLIRAGGAVCNVPHLSSSGGRGR</sequence>
<reference evidence="2 3" key="1">
    <citation type="journal article" date="2014" name="Nat. Commun.">
        <title>Klebsormidium flaccidum genome reveals primary factors for plant terrestrial adaptation.</title>
        <authorList>
            <person name="Hori K."/>
            <person name="Maruyama F."/>
            <person name="Fujisawa T."/>
            <person name="Togashi T."/>
            <person name="Yamamoto N."/>
            <person name="Seo M."/>
            <person name="Sato S."/>
            <person name="Yamada T."/>
            <person name="Mori H."/>
            <person name="Tajima N."/>
            <person name="Moriyama T."/>
            <person name="Ikeuchi M."/>
            <person name="Watanabe M."/>
            <person name="Wada H."/>
            <person name="Kobayashi K."/>
            <person name="Saito M."/>
            <person name="Masuda T."/>
            <person name="Sasaki-Sekimoto Y."/>
            <person name="Mashiguchi K."/>
            <person name="Awai K."/>
            <person name="Shimojima M."/>
            <person name="Masuda S."/>
            <person name="Iwai M."/>
            <person name="Nobusawa T."/>
            <person name="Narise T."/>
            <person name="Kondo S."/>
            <person name="Saito H."/>
            <person name="Sato R."/>
            <person name="Murakawa M."/>
            <person name="Ihara Y."/>
            <person name="Oshima-Yamada Y."/>
            <person name="Ohtaka K."/>
            <person name="Satoh M."/>
            <person name="Sonobe K."/>
            <person name="Ishii M."/>
            <person name="Ohtani R."/>
            <person name="Kanamori-Sato M."/>
            <person name="Honoki R."/>
            <person name="Miyazaki D."/>
            <person name="Mochizuki H."/>
            <person name="Umetsu J."/>
            <person name="Higashi K."/>
            <person name="Shibata D."/>
            <person name="Kamiya Y."/>
            <person name="Sato N."/>
            <person name="Nakamura Y."/>
            <person name="Tabata S."/>
            <person name="Ida S."/>
            <person name="Kurokawa K."/>
            <person name="Ohta H."/>
        </authorList>
    </citation>
    <scope>NUCLEOTIDE SEQUENCE [LARGE SCALE GENOMIC DNA]</scope>
    <source>
        <strain evidence="2 3">NIES-2285</strain>
    </source>
</reference>
<keyword evidence="1" id="KW-0472">Membrane</keyword>
<keyword evidence="3" id="KW-1185">Reference proteome</keyword>
<keyword evidence="1" id="KW-1133">Transmembrane helix</keyword>
<protein>
    <submittedName>
        <fullName evidence="2">Uncharacterized protein</fullName>
    </submittedName>
</protein>
<evidence type="ECO:0000256" key="1">
    <source>
        <dbReference type="SAM" id="Phobius"/>
    </source>
</evidence>
<feature type="transmembrane region" description="Helical" evidence="1">
    <location>
        <begin position="20"/>
        <end position="37"/>
    </location>
</feature>
<dbReference type="AlphaFoldDB" id="A0A1Y1I3A5"/>
<keyword evidence="1" id="KW-0812">Transmembrane</keyword>
<proteinExistence type="predicted"/>
<gene>
    <name evidence="2" type="ORF">KFL_001400210</name>
</gene>
<organism evidence="2 3">
    <name type="scientific">Klebsormidium nitens</name>
    <name type="common">Green alga</name>
    <name type="synonym">Ulothrix nitens</name>
    <dbReference type="NCBI Taxonomy" id="105231"/>
    <lineage>
        <taxon>Eukaryota</taxon>
        <taxon>Viridiplantae</taxon>
        <taxon>Streptophyta</taxon>
        <taxon>Klebsormidiophyceae</taxon>
        <taxon>Klebsormidiales</taxon>
        <taxon>Klebsormidiaceae</taxon>
        <taxon>Klebsormidium</taxon>
    </lineage>
</organism>
<evidence type="ECO:0000313" key="2">
    <source>
        <dbReference type="EMBL" id="GAQ83237.1"/>
    </source>
</evidence>
<evidence type="ECO:0000313" key="3">
    <source>
        <dbReference type="Proteomes" id="UP000054558"/>
    </source>
</evidence>
<name>A0A1Y1I3A5_KLENI</name>
<dbReference type="EMBL" id="DF237089">
    <property type="protein sequence ID" value="GAQ83237.1"/>
    <property type="molecule type" value="Genomic_DNA"/>
</dbReference>